<evidence type="ECO:0000259" key="1">
    <source>
        <dbReference type="Pfam" id="PF06938"/>
    </source>
</evidence>
<evidence type="ECO:0000313" key="3">
    <source>
        <dbReference type="EMBL" id="SEE21741.1"/>
    </source>
</evidence>
<feature type="domain" description="DUF1285" evidence="2">
    <location>
        <begin position="115"/>
        <end position="208"/>
    </location>
</feature>
<dbReference type="PIRSF" id="PIRSF029557">
    <property type="entry name" value="UCP029557"/>
    <property type="match status" value="1"/>
</dbReference>
<accession>A0A1H5H1Y6</accession>
<sequence length="218" mass="23762">MAKQGQSDSGSETTGLETKALGGKGLEGLTTAANQAAASAPAGRKGLPPVHLWNPPFCGDLDMRIAPDGTWFYMGTPIGRPALVRLFSTILKREDGKHFLVTPVEKVGIRVDDAPFLAVEMQTEEDARGRLLRFRTNVDDWVDCEKGHGLRFEAAEDGGLTPYLHVRADLWAKVTRALYYDLVDMGEERMVDGQEMFGIESGGEFFAMADASQVRGAL</sequence>
<dbReference type="Proteomes" id="UP000198992">
    <property type="component" value="Unassembled WGS sequence"/>
</dbReference>
<dbReference type="RefSeq" id="WP_244549836.1">
    <property type="nucleotide sequence ID" value="NZ_FNTH01000001.1"/>
</dbReference>
<dbReference type="AlphaFoldDB" id="A0A1H5H1Y6"/>
<organism evidence="3 4">
    <name type="scientific">Bradyrhizobium erythrophlei</name>
    <dbReference type="NCBI Taxonomy" id="1437360"/>
    <lineage>
        <taxon>Bacteria</taxon>
        <taxon>Pseudomonadati</taxon>
        <taxon>Pseudomonadota</taxon>
        <taxon>Alphaproteobacteria</taxon>
        <taxon>Hyphomicrobiales</taxon>
        <taxon>Nitrobacteraceae</taxon>
        <taxon>Bradyrhizobium</taxon>
    </lineage>
</organism>
<dbReference type="Pfam" id="PF21028">
    <property type="entry name" value="DUF1285_C"/>
    <property type="match status" value="1"/>
</dbReference>
<protein>
    <recommendedName>
        <fullName evidence="5">DUF1285 domain-containing protein</fullName>
    </recommendedName>
</protein>
<reference evidence="3 4" key="1">
    <citation type="submission" date="2016-10" db="EMBL/GenBank/DDBJ databases">
        <authorList>
            <person name="de Groot N.N."/>
        </authorList>
    </citation>
    <scope>NUCLEOTIDE SEQUENCE [LARGE SCALE GENOMIC DNA]</scope>
    <source>
        <strain evidence="3 4">MT12</strain>
    </source>
</reference>
<dbReference type="InterPro" id="IPR023361">
    <property type="entry name" value="DUF1285_beta_roll_sf"/>
</dbReference>
<dbReference type="Gene3D" id="3.10.540.10">
    <property type="entry name" value="duf1285 like domain"/>
    <property type="match status" value="1"/>
</dbReference>
<dbReference type="EMBL" id="FNTH01000001">
    <property type="protein sequence ID" value="SEE21741.1"/>
    <property type="molecule type" value="Genomic_DNA"/>
</dbReference>
<dbReference type="InterPro" id="IPR048342">
    <property type="entry name" value="DUF1285_C"/>
</dbReference>
<dbReference type="InterPro" id="IPR048341">
    <property type="entry name" value="DUF1285_N"/>
</dbReference>
<feature type="domain" description="DUF1285" evidence="1">
    <location>
        <begin position="48"/>
        <end position="114"/>
    </location>
</feature>
<gene>
    <name evidence="3" type="ORF">SAMN05444164_7317</name>
</gene>
<dbReference type="Gene3D" id="2.30.270.10">
    <property type="entry name" value="duf1285 protein"/>
    <property type="match status" value="1"/>
</dbReference>
<evidence type="ECO:0000313" key="4">
    <source>
        <dbReference type="Proteomes" id="UP000198992"/>
    </source>
</evidence>
<evidence type="ECO:0008006" key="5">
    <source>
        <dbReference type="Google" id="ProtNLM"/>
    </source>
</evidence>
<dbReference type="Pfam" id="PF06938">
    <property type="entry name" value="DUF1285_N"/>
    <property type="match status" value="1"/>
</dbReference>
<evidence type="ECO:0000259" key="2">
    <source>
        <dbReference type="Pfam" id="PF21028"/>
    </source>
</evidence>
<name>A0A1H5H1Y6_9BRAD</name>
<proteinExistence type="predicted"/>
<dbReference type="InterPro" id="IPR010707">
    <property type="entry name" value="DUF1285"/>
</dbReference>